<dbReference type="EMBL" id="JADWYS010000001">
    <property type="protein sequence ID" value="MBG9389859.1"/>
    <property type="molecule type" value="Genomic_DNA"/>
</dbReference>
<proteinExistence type="predicted"/>
<evidence type="ECO:0000256" key="1">
    <source>
        <dbReference type="ARBA" id="ARBA00022801"/>
    </source>
</evidence>
<dbReference type="Pfam" id="PF07859">
    <property type="entry name" value="Abhydrolase_3"/>
    <property type="match status" value="1"/>
</dbReference>
<dbReference type="RefSeq" id="WP_196987631.1">
    <property type="nucleotide sequence ID" value="NZ_JADWYS010000001.1"/>
</dbReference>
<gene>
    <name evidence="3" type="ORF">I5803_17645</name>
</gene>
<dbReference type="AlphaFoldDB" id="A0A931H710"/>
<protein>
    <submittedName>
        <fullName evidence="3">Alpha/beta hydrolase</fullName>
    </submittedName>
</protein>
<evidence type="ECO:0000313" key="4">
    <source>
        <dbReference type="Proteomes" id="UP000651050"/>
    </source>
</evidence>
<reference evidence="3" key="1">
    <citation type="submission" date="2020-11" db="EMBL/GenBank/DDBJ databases">
        <title>Bacterial whole genome sequence for Caenimonas sp. DR4.4.</title>
        <authorList>
            <person name="Le V."/>
            <person name="Ko S.-R."/>
            <person name="Ahn C.-Y."/>
            <person name="Oh H.-M."/>
        </authorList>
    </citation>
    <scope>NUCLEOTIDE SEQUENCE</scope>
    <source>
        <strain evidence="3">DR4.4</strain>
    </source>
</reference>
<dbReference type="Proteomes" id="UP000651050">
    <property type="component" value="Unassembled WGS sequence"/>
</dbReference>
<dbReference type="GO" id="GO:0016787">
    <property type="term" value="F:hydrolase activity"/>
    <property type="evidence" value="ECO:0007669"/>
    <property type="project" value="UniProtKB-KW"/>
</dbReference>
<dbReference type="InterPro" id="IPR050300">
    <property type="entry name" value="GDXG_lipolytic_enzyme"/>
</dbReference>
<dbReference type="Gene3D" id="3.40.50.1820">
    <property type="entry name" value="alpha/beta hydrolase"/>
    <property type="match status" value="1"/>
</dbReference>
<organism evidence="3 4">
    <name type="scientific">Caenimonas aquaedulcis</name>
    <dbReference type="NCBI Taxonomy" id="2793270"/>
    <lineage>
        <taxon>Bacteria</taxon>
        <taxon>Pseudomonadati</taxon>
        <taxon>Pseudomonadota</taxon>
        <taxon>Betaproteobacteria</taxon>
        <taxon>Burkholderiales</taxon>
        <taxon>Comamonadaceae</taxon>
        <taxon>Caenimonas</taxon>
    </lineage>
</organism>
<dbReference type="PANTHER" id="PTHR48081">
    <property type="entry name" value="AB HYDROLASE SUPERFAMILY PROTEIN C4A8.06C"/>
    <property type="match status" value="1"/>
</dbReference>
<feature type="domain" description="Alpha/beta hydrolase fold-3" evidence="2">
    <location>
        <begin position="32"/>
        <end position="228"/>
    </location>
</feature>
<keyword evidence="4" id="KW-1185">Reference proteome</keyword>
<dbReference type="PANTHER" id="PTHR48081:SF8">
    <property type="entry name" value="ALPHA_BETA HYDROLASE FOLD-3 DOMAIN-CONTAINING PROTEIN-RELATED"/>
    <property type="match status" value="1"/>
</dbReference>
<dbReference type="SUPFAM" id="SSF53474">
    <property type="entry name" value="alpha/beta-Hydrolases"/>
    <property type="match status" value="1"/>
</dbReference>
<sequence>MEKDTTLDTPGRAPMQARIYGRKRAGTGSPVVLHFHGGAFVSGDLDSGACMARLLEEAGAVVVSVAYPLAPEHRFPDAVEAGYAALEWIYKQRTKLGGAGARVHLAGDEAGGNLAAAVAMVARDRGHPPLAGQILVAPMLDPCVGTASLRETMACGTACKWADGWQQYLRKPNDAEHPYAVPAHATRLAGLPPALVLSAADDPMRDEAVAYAQRLQAAGIAVTSGMIPQETGWPDALADSCSQRPCQAAVLGHLRTFLNAATPPPH</sequence>
<name>A0A931H710_9BURK</name>
<dbReference type="InterPro" id="IPR029058">
    <property type="entry name" value="AB_hydrolase_fold"/>
</dbReference>
<accession>A0A931H710</accession>
<dbReference type="InterPro" id="IPR013094">
    <property type="entry name" value="AB_hydrolase_3"/>
</dbReference>
<evidence type="ECO:0000313" key="3">
    <source>
        <dbReference type="EMBL" id="MBG9389859.1"/>
    </source>
</evidence>
<comment type="caution">
    <text evidence="3">The sequence shown here is derived from an EMBL/GenBank/DDBJ whole genome shotgun (WGS) entry which is preliminary data.</text>
</comment>
<evidence type="ECO:0000259" key="2">
    <source>
        <dbReference type="Pfam" id="PF07859"/>
    </source>
</evidence>
<keyword evidence="1 3" id="KW-0378">Hydrolase</keyword>